<dbReference type="InterPro" id="IPR002938">
    <property type="entry name" value="FAD-bd"/>
</dbReference>
<evidence type="ECO:0000256" key="1">
    <source>
        <dbReference type="ARBA" id="ARBA00001974"/>
    </source>
</evidence>
<dbReference type="Proteomes" id="UP001144280">
    <property type="component" value="Unassembled WGS sequence"/>
</dbReference>
<evidence type="ECO:0000256" key="4">
    <source>
        <dbReference type="SAM" id="MobiDB-lite"/>
    </source>
</evidence>
<dbReference type="Pfam" id="PF21274">
    <property type="entry name" value="Rng_hyd_C"/>
    <property type="match status" value="1"/>
</dbReference>
<sequence>MLRMRHVETPVLVVGGSLVGLSMSVFLARHGVEHLVVERHPGTAIHPRAAFLMQRTVELYRGVGLQEAVIAAAEREFEQNGAIMAVDSLGGRELQWFFENINEGVEHLSPSPRIFVTQIGLEPVLRARAAELGGQLRYSCEVVSLEVEPDGVTALVRDRGTGEESTVHAAYAVAADGVRSAVRRRLGIPMAGHGTFSDSITIYFRGDVRPLLRGRNLSVVYVVNPRLQGFFRFSFDGRSGFLVVNSAVDGDGRRTTAIGEGATEADCVRYVRDALGAPDLPVEIEDVQRWNAAAEWAERFRAGRVFLAGDSAHVMPPTGGYGGNTGVHDAHNLAWKLAHVLDGRAGAALLDTYEAERLPVGRLTVEQAYTRYVTRLDPGLGTDGLAPVVDDAMIDLGYRYRSTAIVEDGADDAPWEDPRTPSGRPGLRAPHVPIRRDGTELSTLDLIGRDAVLLTGADGEDWVRAAEGRVEVCRVGDTTGRFAEAYGLGPGGATLVRPDGVVAWRAREPVDDAGAAIDAALARVLCRFPVG</sequence>
<dbReference type="SUPFAM" id="SSF51905">
    <property type="entry name" value="FAD/NAD(P)-binding domain"/>
    <property type="match status" value="1"/>
</dbReference>
<dbReference type="EMBL" id="BSDI01000056">
    <property type="protein sequence ID" value="GLI02161.1"/>
    <property type="molecule type" value="Genomic_DNA"/>
</dbReference>
<keyword evidence="7" id="KW-1185">Reference proteome</keyword>
<evidence type="ECO:0000256" key="3">
    <source>
        <dbReference type="ARBA" id="ARBA00022827"/>
    </source>
</evidence>
<reference evidence="6" key="1">
    <citation type="submission" date="2022-12" db="EMBL/GenBank/DDBJ databases">
        <title>New Phytohabitans aurantiacus sp. RD004123 nov., an actinomycete isolated from soil.</title>
        <authorList>
            <person name="Triningsih D.W."/>
            <person name="Harunari E."/>
            <person name="Igarashi Y."/>
        </authorList>
    </citation>
    <scope>NUCLEOTIDE SEQUENCE</scope>
    <source>
        <strain evidence="6">RD004123</strain>
    </source>
</reference>
<organism evidence="6 7">
    <name type="scientific">Phytohabitans aurantiacus</name>
    <dbReference type="NCBI Taxonomy" id="3016789"/>
    <lineage>
        <taxon>Bacteria</taxon>
        <taxon>Bacillati</taxon>
        <taxon>Actinomycetota</taxon>
        <taxon>Actinomycetes</taxon>
        <taxon>Micromonosporales</taxon>
        <taxon>Micromonosporaceae</taxon>
    </lineage>
</organism>
<feature type="region of interest" description="Disordered" evidence="4">
    <location>
        <begin position="410"/>
        <end position="431"/>
    </location>
</feature>
<gene>
    <name evidence="6" type="ORF">Pa4123_74390</name>
</gene>
<accession>A0ABQ5R5X6</accession>
<comment type="cofactor">
    <cofactor evidence="1">
        <name>FAD</name>
        <dbReference type="ChEBI" id="CHEBI:57692"/>
    </cofactor>
</comment>
<protein>
    <submittedName>
        <fullName evidence="6">FAD-dependent oxidoreductase</fullName>
    </submittedName>
</protein>
<evidence type="ECO:0000259" key="5">
    <source>
        <dbReference type="Pfam" id="PF01494"/>
    </source>
</evidence>
<dbReference type="PANTHER" id="PTHR43004">
    <property type="entry name" value="TRK SYSTEM POTASSIUM UPTAKE PROTEIN"/>
    <property type="match status" value="1"/>
</dbReference>
<keyword evidence="3" id="KW-0274">FAD</keyword>
<name>A0ABQ5R5X6_9ACTN</name>
<dbReference type="Gene3D" id="3.30.9.10">
    <property type="entry name" value="D-Amino Acid Oxidase, subunit A, domain 2"/>
    <property type="match status" value="1"/>
</dbReference>
<evidence type="ECO:0000313" key="7">
    <source>
        <dbReference type="Proteomes" id="UP001144280"/>
    </source>
</evidence>
<dbReference type="PANTHER" id="PTHR43004:SF19">
    <property type="entry name" value="BINDING MONOOXYGENASE, PUTATIVE (JCVI)-RELATED"/>
    <property type="match status" value="1"/>
</dbReference>
<dbReference type="Pfam" id="PF01494">
    <property type="entry name" value="FAD_binding_3"/>
    <property type="match status" value="1"/>
</dbReference>
<dbReference type="Gene3D" id="3.50.50.60">
    <property type="entry name" value="FAD/NAD(P)-binding domain"/>
    <property type="match status" value="1"/>
</dbReference>
<keyword evidence="2" id="KW-0285">Flavoprotein</keyword>
<dbReference type="InterPro" id="IPR050641">
    <property type="entry name" value="RIFMO-like"/>
</dbReference>
<dbReference type="Gene3D" id="3.40.30.120">
    <property type="match status" value="1"/>
</dbReference>
<dbReference type="PRINTS" id="PR00420">
    <property type="entry name" value="RNGMNOXGNASE"/>
</dbReference>
<feature type="domain" description="FAD-binding" evidence="5">
    <location>
        <begin position="8"/>
        <end position="367"/>
    </location>
</feature>
<comment type="caution">
    <text evidence="6">The sequence shown here is derived from an EMBL/GenBank/DDBJ whole genome shotgun (WGS) entry which is preliminary data.</text>
</comment>
<proteinExistence type="predicted"/>
<evidence type="ECO:0000313" key="6">
    <source>
        <dbReference type="EMBL" id="GLI02161.1"/>
    </source>
</evidence>
<dbReference type="InterPro" id="IPR036188">
    <property type="entry name" value="FAD/NAD-bd_sf"/>
</dbReference>
<evidence type="ECO:0000256" key="2">
    <source>
        <dbReference type="ARBA" id="ARBA00022630"/>
    </source>
</evidence>